<keyword evidence="5" id="KW-1185">Reference proteome</keyword>
<dbReference type="InterPro" id="IPR050832">
    <property type="entry name" value="Bact_Acetyltransf"/>
</dbReference>
<keyword evidence="1" id="KW-0808">Transferase</keyword>
<keyword evidence="2" id="KW-0012">Acyltransferase</keyword>
<dbReference type="PANTHER" id="PTHR43877:SF2">
    <property type="entry name" value="AMINOALKYLPHOSPHONATE N-ACETYLTRANSFERASE-RELATED"/>
    <property type="match status" value="1"/>
</dbReference>
<dbReference type="InterPro" id="IPR000182">
    <property type="entry name" value="GNAT_dom"/>
</dbReference>
<organism evidence="4 5">
    <name type="scientific">Acinetobacter pollinis</name>
    <dbReference type="NCBI Taxonomy" id="2605270"/>
    <lineage>
        <taxon>Bacteria</taxon>
        <taxon>Pseudomonadati</taxon>
        <taxon>Pseudomonadota</taxon>
        <taxon>Gammaproteobacteria</taxon>
        <taxon>Moraxellales</taxon>
        <taxon>Moraxellaceae</taxon>
        <taxon>Acinetobacter</taxon>
    </lineage>
</organism>
<dbReference type="PROSITE" id="PS51186">
    <property type="entry name" value="GNAT"/>
    <property type="match status" value="1"/>
</dbReference>
<evidence type="ECO:0000256" key="1">
    <source>
        <dbReference type="ARBA" id="ARBA00022679"/>
    </source>
</evidence>
<accession>A0ABU6DV37</accession>
<dbReference type="Proteomes" id="UP001339883">
    <property type="component" value="Unassembled WGS sequence"/>
</dbReference>
<dbReference type="CDD" id="cd04301">
    <property type="entry name" value="NAT_SF"/>
    <property type="match status" value="1"/>
</dbReference>
<dbReference type="PANTHER" id="PTHR43877">
    <property type="entry name" value="AMINOALKYLPHOSPHONATE N-ACETYLTRANSFERASE-RELATED-RELATED"/>
    <property type="match status" value="1"/>
</dbReference>
<dbReference type="SUPFAM" id="SSF55729">
    <property type="entry name" value="Acyl-CoA N-acyltransferases (Nat)"/>
    <property type="match status" value="1"/>
</dbReference>
<reference evidence="4 5" key="1">
    <citation type="submission" date="2019-08" db="EMBL/GenBank/DDBJ databases">
        <title>Five species of Acinetobacter isolated from floral nectar and animal pollinators.</title>
        <authorList>
            <person name="Hendry T.A."/>
        </authorList>
    </citation>
    <scope>NUCLEOTIDE SEQUENCE [LARGE SCALE GENOMIC DNA]</scope>
    <source>
        <strain evidence="4 5">MD18.27</strain>
    </source>
</reference>
<dbReference type="InterPro" id="IPR016181">
    <property type="entry name" value="Acyl_CoA_acyltransferase"/>
</dbReference>
<proteinExistence type="predicted"/>
<sequence>MNTQFIPTSIAADHVQPLLDGLFQEYFEIYHHVLSKHGKLAIYQDKQHQERYEPAVLYQPPHGLFITLKSEDKVIAMGAYKRYDHETAELKRIWTHPDFRKQGIAEKVVLELEKQAKMAGYKRIYLTTGFKQIPAVKLYLALAYRPLFEVNNEFNFDHYGQDPYDGSLPFEKQLTYGDIV</sequence>
<evidence type="ECO:0000313" key="4">
    <source>
        <dbReference type="EMBL" id="MEB5477703.1"/>
    </source>
</evidence>
<dbReference type="EMBL" id="VTDN01000013">
    <property type="protein sequence ID" value="MEB5477703.1"/>
    <property type="molecule type" value="Genomic_DNA"/>
</dbReference>
<dbReference type="Pfam" id="PF00583">
    <property type="entry name" value="Acetyltransf_1"/>
    <property type="match status" value="1"/>
</dbReference>
<evidence type="ECO:0000256" key="2">
    <source>
        <dbReference type="ARBA" id="ARBA00023315"/>
    </source>
</evidence>
<comment type="caution">
    <text evidence="4">The sequence shown here is derived from an EMBL/GenBank/DDBJ whole genome shotgun (WGS) entry which is preliminary data.</text>
</comment>
<dbReference type="RefSeq" id="WP_325776093.1">
    <property type="nucleotide sequence ID" value="NZ_VTDN01000013.1"/>
</dbReference>
<gene>
    <name evidence="4" type="ORF">I2F25_11735</name>
</gene>
<feature type="domain" description="N-acetyltransferase" evidence="3">
    <location>
        <begin position="13"/>
        <end position="175"/>
    </location>
</feature>
<protein>
    <submittedName>
        <fullName evidence="4">GNAT family N-acetyltransferase</fullName>
    </submittedName>
</protein>
<evidence type="ECO:0000313" key="5">
    <source>
        <dbReference type="Proteomes" id="UP001339883"/>
    </source>
</evidence>
<evidence type="ECO:0000259" key="3">
    <source>
        <dbReference type="PROSITE" id="PS51186"/>
    </source>
</evidence>
<dbReference type="Gene3D" id="3.40.630.30">
    <property type="match status" value="1"/>
</dbReference>
<name>A0ABU6DV37_9GAMM</name>